<accession>A0A0L8HAB6</accession>
<gene>
    <name evidence="1" type="ORF">OCBIM_22019344mg</name>
</gene>
<evidence type="ECO:0000313" key="1">
    <source>
        <dbReference type="EMBL" id="KOF86024.1"/>
    </source>
</evidence>
<sequence>MLLWNLDAPIMHMIIIKLYSRVLQATIWNGQAAGQDVLITPMSLTPSNTIYKFKRLQFPIKPSFAMTINKA</sequence>
<protein>
    <recommendedName>
        <fullName evidence="2">ATP-dependent DNA helicase</fullName>
    </recommendedName>
</protein>
<reference evidence="1" key="1">
    <citation type="submission" date="2015-07" db="EMBL/GenBank/DDBJ databases">
        <title>MeaNS - Measles Nucleotide Surveillance Program.</title>
        <authorList>
            <person name="Tran T."/>
            <person name="Druce J."/>
        </authorList>
    </citation>
    <scope>NUCLEOTIDE SEQUENCE</scope>
    <source>
        <strain evidence="1">UCB-OBI-ISO-001</strain>
        <tissue evidence="1">Gonad</tissue>
    </source>
</reference>
<evidence type="ECO:0008006" key="2">
    <source>
        <dbReference type="Google" id="ProtNLM"/>
    </source>
</evidence>
<organism evidence="1">
    <name type="scientific">Octopus bimaculoides</name>
    <name type="common">California two-spotted octopus</name>
    <dbReference type="NCBI Taxonomy" id="37653"/>
    <lineage>
        <taxon>Eukaryota</taxon>
        <taxon>Metazoa</taxon>
        <taxon>Spiralia</taxon>
        <taxon>Lophotrochozoa</taxon>
        <taxon>Mollusca</taxon>
        <taxon>Cephalopoda</taxon>
        <taxon>Coleoidea</taxon>
        <taxon>Octopodiformes</taxon>
        <taxon>Octopoda</taxon>
        <taxon>Incirrata</taxon>
        <taxon>Octopodidae</taxon>
        <taxon>Octopus</taxon>
    </lineage>
</organism>
<proteinExistence type="predicted"/>
<name>A0A0L8HAB6_OCTBM</name>
<dbReference type="EMBL" id="KQ418753">
    <property type="protein sequence ID" value="KOF86024.1"/>
    <property type="molecule type" value="Genomic_DNA"/>
</dbReference>
<dbReference type="AlphaFoldDB" id="A0A0L8HAB6"/>